<reference evidence="11" key="1">
    <citation type="journal article" date="2019" name="Int. J. Syst. Evol. Microbiol.">
        <title>The Global Catalogue of Microorganisms (GCM) 10K type strain sequencing project: providing services to taxonomists for standard genome sequencing and annotation.</title>
        <authorList>
            <consortium name="The Broad Institute Genomics Platform"/>
            <consortium name="The Broad Institute Genome Sequencing Center for Infectious Disease"/>
            <person name="Wu L."/>
            <person name="Ma J."/>
        </authorList>
    </citation>
    <scope>NUCLEOTIDE SEQUENCE [LARGE SCALE GENOMIC DNA]</scope>
    <source>
        <strain evidence="11">KACC 11904</strain>
    </source>
</reference>
<evidence type="ECO:0000313" key="11">
    <source>
        <dbReference type="Proteomes" id="UP001596044"/>
    </source>
</evidence>
<dbReference type="GO" id="GO:0004180">
    <property type="term" value="F:carboxypeptidase activity"/>
    <property type="evidence" value="ECO:0007669"/>
    <property type="project" value="UniProtKB-KW"/>
</dbReference>
<keyword evidence="6" id="KW-0961">Cell wall biogenesis/degradation</keyword>
<feature type="signal peptide" evidence="8">
    <location>
        <begin position="1"/>
        <end position="28"/>
    </location>
</feature>
<dbReference type="RefSeq" id="WP_270881234.1">
    <property type="nucleotide sequence ID" value="NZ_JAQFVF010000048.1"/>
</dbReference>
<feature type="chain" id="PRO_5046871658" evidence="8">
    <location>
        <begin position="29"/>
        <end position="398"/>
    </location>
</feature>
<keyword evidence="2 8" id="KW-0732">Signal</keyword>
<keyword evidence="10" id="KW-0645">Protease</keyword>
<evidence type="ECO:0000256" key="3">
    <source>
        <dbReference type="ARBA" id="ARBA00022801"/>
    </source>
</evidence>
<dbReference type="InterPro" id="IPR012338">
    <property type="entry name" value="Beta-lactam/transpept-like"/>
</dbReference>
<name>A0ABW0K632_9BACL</name>
<dbReference type="PANTHER" id="PTHR21581:SF33">
    <property type="entry name" value="D-ALANYL-D-ALANINE CARBOXYPEPTIDASE DACB"/>
    <property type="match status" value="1"/>
</dbReference>
<evidence type="ECO:0000259" key="9">
    <source>
        <dbReference type="Pfam" id="PF00768"/>
    </source>
</evidence>
<evidence type="ECO:0000256" key="1">
    <source>
        <dbReference type="ARBA" id="ARBA00007164"/>
    </source>
</evidence>
<dbReference type="Proteomes" id="UP001596044">
    <property type="component" value="Unassembled WGS sequence"/>
</dbReference>
<organism evidence="10 11">
    <name type="scientific">Paenibacillus aestuarii</name>
    <dbReference type="NCBI Taxonomy" id="516965"/>
    <lineage>
        <taxon>Bacteria</taxon>
        <taxon>Bacillati</taxon>
        <taxon>Bacillota</taxon>
        <taxon>Bacilli</taxon>
        <taxon>Bacillales</taxon>
        <taxon>Paenibacillaceae</taxon>
        <taxon>Paenibacillus</taxon>
    </lineage>
</organism>
<evidence type="ECO:0000256" key="7">
    <source>
        <dbReference type="RuleBase" id="RU004016"/>
    </source>
</evidence>
<accession>A0ABW0K632</accession>
<evidence type="ECO:0000256" key="2">
    <source>
        <dbReference type="ARBA" id="ARBA00022729"/>
    </source>
</evidence>
<sequence length="398" mass="43909">MRKKLLHMILSIMLLLAGLVSPWGQAEAAPPGISTNAVGAALIDVESGRILYSTKGDVPMRIASLTKIMTAIVAIENGKLNDKVKVSKTAFGKEGSSIYLKLGEEMRLEDMLYGLMLRSGNDAATAIAEHVGGSVEGFVYLMNEKAKMLGMANSHFTNPSGLDEGEGHRSSANDMAKLTAYALKNPIFKQIVSTKVKKVPNPNEAWDYTWLNKNKMLSMFDGADGVKTGYTKLAKRCLVSSATRNGQQLAVVTLNDSNDWADHARLLQYGFNYYPLQTIATKGDATEGSPWVVGHTVSYPLAEGEAGLLSKKVTLTDPATTDYRLGERGLLHFYMNQKLIETVPLYDKTSTRMKDDEQSAFSFKPGLPYQETLFTKYVFICRLLVQELFTFSEPEWID</sequence>
<keyword evidence="11" id="KW-1185">Reference proteome</keyword>
<dbReference type="PRINTS" id="PR00725">
    <property type="entry name" value="DADACBPTASE1"/>
</dbReference>
<comment type="similarity">
    <text evidence="1 7">Belongs to the peptidase S11 family.</text>
</comment>
<evidence type="ECO:0000313" key="10">
    <source>
        <dbReference type="EMBL" id="MFC5448036.1"/>
    </source>
</evidence>
<evidence type="ECO:0000256" key="6">
    <source>
        <dbReference type="ARBA" id="ARBA00023316"/>
    </source>
</evidence>
<comment type="caution">
    <text evidence="10">The sequence shown here is derived from an EMBL/GenBank/DDBJ whole genome shotgun (WGS) entry which is preliminary data.</text>
</comment>
<keyword evidence="5" id="KW-0573">Peptidoglycan synthesis</keyword>
<feature type="domain" description="Peptidase S11 D-alanyl-D-alanine carboxypeptidase A N-terminal" evidence="9">
    <location>
        <begin position="30"/>
        <end position="257"/>
    </location>
</feature>
<dbReference type="Pfam" id="PF00768">
    <property type="entry name" value="Peptidase_S11"/>
    <property type="match status" value="1"/>
</dbReference>
<proteinExistence type="inferred from homology"/>
<dbReference type="InterPro" id="IPR001967">
    <property type="entry name" value="Peptidase_S11_N"/>
</dbReference>
<dbReference type="Gene3D" id="3.40.710.10">
    <property type="entry name" value="DD-peptidase/beta-lactamase superfamily"/>
    <property type="match status" value="1"/>
</dbReference>
<keyword evidence="3 10" id="KW-0378">Hydrolase</keyword>
<dbReference type="InterPro" id="IPR018044">
    <property type="entry name" value="Peptidase_S11"/>
</dbReference>
<keyword evidence="10" id="KW-0121">Carboxypeptidase</keyword>
<evidence type="ECO:0000256" key="4">
    <source>
        <dbReference type="ARBA" id="ARBA00022960"/>
    </source>
</evidence>
<evidence type="ECO:0000256" key="5">
    <source>
        <dbReference type="ARBA" id="ARBA00022984"/>
    </source>
</evidence>
<dbReference type="PANTHER" id="PTHR21581">
    <property type="entry name" value="D-ALANYL-D-ALANINE CARBOXYPEPTIDASE"/>
    <property type="match status" value="1"/>
</dbReference>
<dbReference type="EC" id="3.4.-.-" evidence="10"/>
<protein>
    <submittedName>
        <fullName evidence="10">D-alanyl-D-alanine carboxypeptidase family protein</fullName>
        <ecNumber evidence="10">3.4.-.-</ecNumber>
    </submittedName>
</protein>
<keyword evidence="4" id="KW-0133">Cell shape</keyword>
<gene>
    <name evidence="10" type="ORF">ACFPOG_07175</name>
</gene>
<dbReference type="EMBL" id="JBHSMJ010000009">
    <property type="protein sequence ID" value="MFC5448036.1"/>
    <property type="molecule type" value="Genomic_DNA"/>
</dbReference>
<dbReference type="SUPFAM" id="SSF56601">
    <property type="entry name" value="beta-lactamase/transpeptidase-like"/>
    <property type="match status" value="1"/>
</dbReference>
<evidence type="ECO:0000256" key="8">
    <source>
        <dbReference type="SAM" id="SignalP"/>
    </source>
</evidence>